<evidence type="ECO:0000256" key="1">
    <source>
        <dbReference type="SAM" id="SignalP"/>
    </source>
</evidence>
<dbReference type="Pfam" id="PF24298">
    <property type="entry name" value="DUF7482"/>
    <property type="match status" value="1"/>
</dbReference>
<feature type="chain" id="PRO_5006133500" description="DUF7482 domain-containing protein" evidence="1">
    <location>
        <begin position="30"/>
        <end position="173"/>
    </location>
</feature>
<dbReference type="InterPro" id="IPR055905">
    <property type="entry name" value="DUF7482"/>
</dbReference>
<dbReference type="EMBL" id="LGCM01000047">
    <property type="protein sequence ID" value="KPL79637.1"/>
    <property type="molecule type" value="Genomic_DNA"/>
</dbReference>
<comment type="caution">
    <text evidence="3">The sequence shown here is derived from an EMBL/GenBank/DDBJ whole genome shotgun (WGS) entry which is preliminary data.</text>
</comment>
<dbReference type="Proteomes" id="UP000050501">
    <property type="component" value="Unassembled WGS sequence"/>
</dbReference>
<dbReference type="AlphaFoldDB" id="A0A0P6YC98"/>
<keyword evidence="4" id="KW-1185">Reference proteome</keyword>
<dbReference type="PROSITE" id="PS51257">
    <property type="entry name" value="PROKAR_LIPOPROTEIN"/>
    <property type="match status" value="1"/>
</dbReference>
<evidence type="ECO:0000313" key="4">
    <source>
        <dbReference type="Proteomes" id="UP000050501"/>
    </source>
</evidence>
<protein>
    <recommendedName>
        <fullName evidence="2">DUF7482 domain-containing protein</fullName>
    </recommendedName>
</protein>
<keyword evidence="1" id="KW-0732">Signal</keyword>
<sequence>MNLKRGLAATLLGAALLGLLAGCSGSAGGGSFANIPAGMGYAEGAEIYFAHLEASDAGVAEKLTAMMQSPVLLVPSLAQIPAEYLATVYVFENGVSGSGPFGFQADVFNAPPGSPDYTPLRKLVVVRWEEGAKARVLKSVQEVEAAQAAGEVQVSEPGVVINMPFITWEGGKR</sequence>
<feature type="signal peptide" evidence="1">
    <location>
        <begin position="1"/>
        <end position="29"/>
    </location>
</feature>
<organism evidence="3 4">
    <name type="scientific">Levilinea saccharolytica</name>
    <dbReference type="NCBI Taxonomy" id="229921"/>
    <lineage>
        <taxon>Bacteria</taxon>
        <taxon>Bacillati</taxon>
        <taxon>Chloroflexota</taxon>
        <taxon>Anaerolineae</taxon>
        <taxon>Anaerolineales</taxon>
        <taxon>Anaerolineaceae</taxon>
        <taxon>Levilinea</taxon>
    </lineage>
</organism>
<gene>
    <name evidence="3" type="ORF">ADN01_14010</name>
</gene>
<evidence type="ECO:0000313" key="3">
    <source>
        <dbReference type="EMBL" id="KPL79637.1"/>
    </source>
</evidence>
<proteinExistence type="predicted"/>
<name>A0A0P6YC98_9CHLR</name>
<feature type="domain" description="DUF7482" evidence="2">
    <location>
        <begin position="41"/>
        <end position="145"/>
    </location>
</feature>
<reference evidence="3 4" key="1">
    <citation type="submission" date="2015-07" db="EMBL/GenBank/DDBJ databases">
        <title>Genome sequence of Levilinea saccharolytica DSM 16555.</title>
        <authorList>
            <person name="Hemp J."/>
            <person name="Ward L.M."/>
            <person name="Pace L.A."/>
            <person name="Fischer W.W."/>
        </authorList>
    </citation>
    <scope>NUCLEOTIDE SEQUENCE [LARGE SCALE GENOMIC DNA]</scope>
    <source>
        <strain evidence="3 4">KIBI-1</strain>
    </source>
</reference>
<evidence type="ECO:0000259" key="2">
    <source>
        <dbReference type="Pfam" id="PF24298"/>
    </source>
</evidence>
<dbReference type="STRING" id="229921.ADN01_14010"/>
<accession>A0A0P6YC98</accession>